<dbReference type="GO" id="GO:0030574">
    <property type="term" value="P:collagen catabolic process"/>
    <property type="evidence" value="ECO:0007669"/>
    <property type="project" value="TreeGrafter"/>
</dbReference>
<protein>
    <submittedName>
        <fullName evidence="8">Complete DpAV4 genome</fullName>
    </submittedName>
</protein>
<keyword evidence="5" id="KW-0482">Metalloprotease</keyword>
<reference evidence="8 9" key="1">
    <citation type="journal article" date="2009" name="PLoS ONE">
        <title>Symbiotic virus at the evolutionary intersection of three types of large DNA viruses; iridoviruses, ascoviruses, and ichnoviruses.</title>
        <authorList>
            <person name="Bigot Y."/>
            <person name="Renault S."/>
            <person name="Nicolas J."/>
            <person name="Moundras C."/>
            <person name="Demattei M.V."/>
            <person name="Samain S."/>
            <person name="Bideshi D.K."/>
            <person name="Federici B.A."/>
        </authorList>
    </citation>
    <scope>NUCLEOTIDE SEQUENCE [LARGE SCALE GENOMIC DNA]</scope>
</reference>
<name>F2NYV8_9VIRU</name>
<accession>F2NYV8</accession>
<evidence type="ECO:0000256" key="4">
    <source>
        <dbReference type="ARBA" id="ARBA00022833"/>
    </source>
</evidence>
<dbReference type="SUPFAM" id="SSF55486">
    <property type="entry name" value="Metalloproteases ('zincins'), catalytic domain"/>
    <property type="match status" value="1"/>
</dbReference>
<dbReference type="SMART" id="SM00235">
    <property type="entry name" value="ZnMc"/>
    <property type="match status" value="1"/>
</dbReference>
<dbReference type="EMBL" id="CU469068">
    <property type="protein sequence ID" value="CCA61386.1"/>
    <property type="molecule type" value="Genomic_DNA"/>
</dbReference>
<dbReference type="Pfam" id="PF00413">
    <property type="entry name" value="Peptidase_M10"/>
    <property type="match status" value="1"/>
</dbReference>
<dbReference type="KEGG" id="vg:26683574"/>
<keyword evidence="6" id="KW-0472">Membrane</keyword>
<dbReference type="InterPro" id="IPR024079">
    <property type="entry name" value="MetalloPept_cat_dom_sf"/>
</dbReference>
<feature type="domain" description="Peptidase metallopeptidase" evidence="7">
    <location>
        <begin position="2"/>
        <end position="164"/>
    </location>
</feature>
<keyword evidence="4" id="KW-0862">Zinc</keyword>
<dbReference type="GO" id="GO:0008270">
    <property type="term" value="F:zinc ion binding"/>
    <property type="evidence" value="ECO:0007669"/>
    <property type="project" value="InterPro"/>
</dbReference>
<evidence type="ECO:0000313" key="9">
    <source>
        <dbReference type="Proteomes" id="UP000203898"/>
    </source>
</evidence>
<dbReference type="InterPro" id="IPR006026">
    <property type="entry name" value="Peptidase_Metallo"/>
</dbReference>
<dbReference type="InterPro" id="IPR001818">
    <property type="entry name" value="Pept_M10_metallopeptidase"/>
</dbReference>
<feature type="transmembrane region" description="Helical" evidence="6">
    <location>
        <begin position="177"/>
        <end position="206"/>
    </location>
</feature>
<dbReference type="GO" id="GO:0006508">
    <property type="term" value="P:proteolysis"/>
    <property type="evidence" value="ECO:0007669"/>
    <property type="project" value="UniProtKB-KW"/>
</dbReference>
<dbReference type="GeneID" id="26683574"/>
<dbReference type="OrthoDB" id="4353at10239"/>
<evidence type="ECO:0000313" key="8">
    <source>
        <dbReference type="EMBL" id="CCA61386.1"/>
    </source>
</evidence>
<dbReference type="Gene3D" id="3.40.390.10">
    <property type="entry name" value="Collagenase (Catalytic Domain)"/>
    <property type="match status" value="1"/>
</dbReference>
<keyword evidence="9" id="KW-1185">Reference proteome</keyword>
<keyword evidence="1" id="KW-0645">Protease</keyword>
<evidence type="ECO:0000256" key="2">
    <source>
        <dbReference type="ARBA" id="ARBA00022723"/>
    </source>
</evidence>
<evidence type="ECO:0000256" key="3">
    <source>
        <dbReference type="ARBA" id="ARBA00022801"/>
    </source>
</evidence>
<dbReference type="GO" id="GO:0031012">
    <property type="term" value="C:extracellular matrix"/>
    <property type="evidence" value="ECO:0007669"/>
    <property type="project" value="InterPro"/>
</dbReference>
<sequence>MFPNNRPVTWHLENVPPGVSNDTVVSLMNAAFSAWSVFINLSFVYSEFETSDVIVAFRSGKHPEDAGEFDGPRGVLAHATLGSNPGFIHFDSDENWNWDEYPSFVAQAFSLRPIFKNVATHEVGHLIGMKHRSEYGSIMNTYYAGTITEPSATDIAKARSIYGTRPGSADPVQRSAFYYFVVTNISYILLAIVTLIIVQSTIVYAYKGAQQRRRIYARINDKV</sequence>
<dbReference type="PRINTS" id="PR00138">
    <property type="entry name" value="MATRIXIN"/>
</dbReference>
<keyword evidence="2" id="KW-0479">Metal-binding</keyword>
<proteinExistence type="predicted"/>
<dbReference type="PANTHER" id="PTHR10201">
    <property type="entry name" value="MATRIX METALLOPROTEINASE"/>
    <property type="match status" value="1"/>
</dbReference>
<dbReference type="RefSeq" id="YP_009640017.1">
    <property type="nucleotide sequence ID" value="NC_011335.1"/>
</dbReference>
<keyword evidence="6" id="KW-1133">Transmembrane helix</keyword>
<dbReference type="InterPro" id="IPR021190">
    <property type="entry name" value="Pept_M10A"/>
</dbReference>
<keyword evidence="3" id="KW-0378">Hydrolase</keyword>
<evidence type="ECO:0000256" key="6">
    <source>
        <dbReference type="SAM" id="Phobius"/>
    </source>
</evidence>
<dbReference type="GO" id="GO:0004222">
    <property type="term" value="F:metalloendopeptidase activity"/>
    <property type="evidence" value="ECO:0007669"/>
    <property type="project" value="InterPro"/>
</dbReference>
<evidence type="ECO:0000259" key="7">
    <source>
        <dbReference type="SMART" id="SM00235"/>
    </source>
</evidence>
<dbReference type="GO" id="GO:0030198">
    <property type="term" value="P:extracellular matrix organization"/>
    <property type="evidence" value="ECO:0007669"/>
    <property type="project" value="TreeGrafter"/>
</dbReference>
<keyword evidence="6" id="KW-0812">Transmembrane</keyword>
<dbReference type="Proteomes" id="UP000203898">
    <property type="component" value="Segment"/>
</dbReference>
<dbReference type="PANTHER" id="PTHR10201:SF323">
    <property type="entry name" value="MATRIX METALLOPROTEINASE-21"/>
    <property type="match status" value="1"/>
</dbReference>
<evidence type="ECO:0000256" key="5">
    <source>
        <dbReference type="ARBA" id="ARBA00023049"/>
    </source>
</evidence>
<organism evidence="8 9">
    <name type="scientific">Diadromus pulchellus ascovirus 4a</name>
    <dbReference type="NCBI Taxonomy" id="158683"/>
    <lineage>
        <taxon>Viruses</taxon>
        <taxon>Varidnaviria</taxon>
        <taxon>Bamfordvirae</taxon>
        <taxon>Nucleocytoviricota</taxon>
        <taxon>Megaviricetes</taxon>
        <taxon>Pimascovirales</taxon>
        <taxon>Pimascovirales incertae sedis</taxon>
        <taxon>Ascoviridae</taxon>
        <taxon>Toursvirus</taxon>
        <taxon>Toursvirus dptv1a</taxon>
    </lineage>
</organism>
<evidence type="ECO:0000256" key="1">
    <source>
        <dbReference type="ARBA" id="ARBA00022670"/>
    </source>
</evidence>